<protein>
    <submittedName>
        <fullName evidence="2">Uncharacterized protein</fullName>
    </submittedName>
</protein>
<name>A0ABV5F1Y2_9FLAO</name>
<dbReference type="EMBL" id="JBHMEZ010000011">
    <property type="protein sequence ID" value="MFB9053446.1"/>
    <property type="molecule type" value="Genomic_DNA"/>
</dbReference>
<dbReference type="Proteomes" id="UP001589605">
    <property type="component" value="Unassembled WGS sequence"/>
</dbReference>
<keyword evidence="1" id="KW-0732">Signal</keyword>
<gene>
    <name evidence="2" type="ORF">ACFFVB_10195</name>
</gene>
<comment type="caution">
    <text evidence="2">The sequence shown here is derived from an EMBL/GenBank/DDBJ whole genome shotgun (WGS) entry which is preliminary data.</text>
</comment>
<evidence type="ECO:0000256" key="1">
    <source>
        <dbReference type="SAM" id="SignalP"/>
    </source>
</evidence>
<reference evidence="2 3" key="1">
    <citation type="submission" date="2024-09" db="EMBL/GenBank/DDBJ databases">
        <authorList>
            <person name="Sun Q."/>
            <person name="Mori K."/>
        </authorList>
    </citation>
    <scope>NUCLEOTIDE SEQUENCE [LARGE SCALE GENOMIC DNA]</scope>
    <source>
        <strain evidence="2 3">CECT 8286</strain>
    </source>
</reference>
<feature type="signal peptide" evidence="1">
    <location>
        <begin position="1"/>
        <end position="20"/>
    </location>
</feature>
<accession>A0ABV5F1Y2</accession>
<feature type="chain" id="PRO_5045651284" evidence="1">
    <location>
        <begin position="21"/>
        <end position="262"/>
    </location>
</feature>
<evidence type="ECO:0000313" key="3">
    <source>
        <dbReference type="Proteomes" id="UP001589605"/>
    </source>
</evidence>
<organism evidence="2 3">
    <name type="scientific">Formosa undariae</name>
    <dbReference type="NCBI Taxonomy" id="1325436"/>
    <lineage>
        <taxon>Bacteria</taxon>
        <taxon>Pseudomonadati</taxon>
        <taxon>Bacteroidota</taxon>
        <taxon>Flavobacteriia</taxon>
        <taxon>Flavobacteriales</taxon>
        <taxon>Flavobacteriaceae</taxon>
        <taxon>Formosa</taxon>
    </lineage>
</organism>
<keyword evidence="3" id="KW-1185">Reference proteome</keyword>
<proteinExistence type="predicted"/>
<dbReference type="RefSeq" id="WP_382382627.1">
    <property type="nucleotide sequence ID" value="NZ_JBHMEZ010000011.1"/>
</dbReference>
<sequence>MKKIITLIAVFLLSTFNSFAQETITNETIIQMQELGFDDTMIIDKINSSNVDFDASISALTELKNAGVSTDILSVVMKKSKSDTKSQTGIYFLSATDDLDRILPSVFSSSNSNATAQKLVSGFINSKQKAQLLRTQSNNIIKSGKQKFVFIFSSNEIDNMQTGMSDWWFKTATSPNEFVLVKLDVNERKNLREMVIGKSSSLSSTKGISAKDAIDFTIEEMGNNKFKVATPEPLSPGEYCFIYQGNVPTGRANQSVFDFSIQ</sequence>
<evidence type="ECO:0000313" key="2">
    <source>
        <dbReference type="EMBL" id="MFB9053446.1"/>
    </source>
</evidence>